<reference evidence="2" key="1">
    <citation type="submission" date="2022-10" db="EMBL/GenBank/DDBJ databases">
        <title>Puccinia triticina Genome sequencing and assembly.</title>
        <authorList>
            <person name="Li C."/>
        </authorList>
    </citation>
    <scope>NUCLEOTIDE SEQUENCE</scope>
    <source>
        <strain evidence="2">Pt15</strain>
    </source>
</reference>
<organism evidence="2 3">
    <name type="scientific">Puccinia triticina</name>
    <dbReference type="NCBI Taxonomy" id="208348"/>
    <lineage>
        <taxon>Eukaryota</taxon>
        <taxon>Fungi</taxon>
        <taxon>Dikarya</taxon>
        <taxon>Basidiomycota</taxon>
        <taxon>Pucciniomycotina</taxon>
        <taxon>Pucciniomycetes</taxon>
        <taxon>Pucciniales</taxon>
        <taxon>Pucciniaceae</taxon>
        <taxon>Puccinia</taxon>
    </lineage>
</organism>
<evidence type="ECO:0000313" key="2">
    <source>
        <dbReference type="EMBL" id="WAQ83405.1"/>
    </source>
</evidence>
<feature type="region of interest" description="Disordered" evidence="1">
    <location>
        <begin position="693"/>
        <end position="747"/>
    </location>
</feature>
<feature type="compositionally biased region" description="Basic residues" evidence="1">
    <location>
        <begin position="731"/>
        <end position="745"/>
    </location>
</feature>
<dbReference type="PANTHER" id="PTHR33096:SF1">
    <property type="entry name" value="CXC1-LIKE CYSTEINE CLUSTER ASSOCIATED WITH KDZ TRANSPOSASES DOMAIN-CONTAINING PROTEIN"/>
    <property type="match status" value="1"/>
</dbReference>
<feature type="compositionally biased region" description="Low complexity" evidence="1">
    <location>
        <begin position="393"/>
        <end position="402"/>
    </location>
</feature>
<protein>
    <submittedName>
        <fullName evidence="2">Uncharacterized protein</fullName>
    </submittedName>
</protein>
<feature type="region of interest" description="Disordered" evidence="1">
    <location>
        <begin position="764"/>
        <end position="798"/>
    </location>
</feature>
<dbReference type="EMBL" id="CP110423">
    <property type="protein sequence ID" value="WAQ83405.1"/>
    <property type="molecule type" value="Genomic_DNA"/>
</dbReference>
<gene>
    <name evidence="2" type="ORF">PtA15_3A775</name>
</gene>
<feature type="region of interest" description="Disordered" evidence="1">
    <location>
        <begin position="328"/>
        <end position="444"/>
    </location>
</feature>
<proteinExistence type="predicted"/>
<dbReference type="GeneID" id="77808671"/>
<name>A0ABY7CHV7_9BASI</name>
<feature type="compositionally biased region" description="Polar residues" evidence="1">
    <location>
        <begin position="403"/>
        <end position="422"/>
    </location>
</feature>
<dbReference type="Proteomes" id="UP001164743">
    <property type="component" value="Chromosome 3A"/>
</dbReference>
<dbReference type="RefSeq" id="XP_053018960.1">
    <property type="nucleotide sequence ID" value="XM_053167776.1"/>
</dbReference>
<feature type="compositionally biased region" description="Polar residues" evidence="1">
    <location>
        <begin position="288"/>
        <end position="301"/>
    </location>
</feature>
<keyword evidence="3" id="KW-1185">Reference proteome</keyword>
<feature type="region of interest" description="Disordered" evidence="1">
    <location>
        <begin position="576"/>
        <end position="602"/>
    </location>
</feature>
<evidence type="ECO:0000256" key="1">
    <source>
        <dbReference type="SAM" id="MobiDB-lite"/>
    </source>
</evidence>
<feature type="compositionally biased region" description="Polar residues" evidence="1">
    <location>
        <begin position="435"/>
        <end position="444"/>
    </location>
</feature>
<accession>A0ABY7CHV7</accession>
<sequence length="830" mass="92101">MGSRIGTRGKEKIIKAMKARQPAVKKVIDAFNQLYTKYKAKYPNQQLSDAEDHPLTYQAFSKWPMDHRFWNDGLYYHSSAPWSIDPDVWTGINCVLILQRTREEFELIAQELARAKGWAVAHHTKIKSTIDYINTRVDQLQNNQNLDTDYIDDIMLGDLTRKAKMKVICSELQLRLKEHEELICDWSDDLHSMSQPHGNHQTGYGSVPLYLAQHHRAPPSVNKSGSKIYPLGSFSPGIGHPNSYVGPNLFGNSAQAPTCSRGIGASPHDYQSLQNSSGFPFAARGTPVQLSHSPASQSNYSGHIGPQGHHSQVLFLQSPLERAAPPTQLLQSTPQGSPFEYTFSSPLPGRNPSFQFSAPPVSKPPPKKRAPRRKAPSRSSAKDAVPLAPTPAAPAEASSAETQTRIPLSNAPQSQEASSANGPNVEDSFDDSPPSKRQQSQTISERMVQCRELWQQLDEETKDQWRDQEFLDTISPPDNFAPGSEQSKVAVTQWKKRERFKLNMWVRKMKRDLKNLSTSHQVEGFFALASRDPDNAELITGGSILAEEFLDVLEKGANTCQLFYNFINGQQAVKEISGDYPRPSTKRKRRSGKDPEDGDCPYDLGSKVANAAEVRAKLKQALFTATHGAWNGGWPGTKTVQKLKAMNVTLQVLPNNKRVVPADFCARPSDMRIARTRRILTAFANGWVRLVGPPNPDASEDQIQALGHEPDSDDPDESPGITVCFNGTRITSKHPSKKGVKRVGPKRPAVSKVVKSVRFKCPPRKPKNCIPDSEDNNSSFYSEDDTSSSELDDGVAPKRRILTRQQLALVNSTGTFREERSVTPVSDSLA</sequence>
<feature type="compositionally biased region" description="Polar residues" evidence="1">
    <location>
        <begin position="269"/>
        <end position="278"/>
    </location>
</feature>
<feature type="compositionally biased region" description="Basic residues" evidence="1">
    <location>
        <begin position="365"/>
        <end position="376"/>
    </location>
</feature>
<feature type="compositionally biased region" description="Acidic residues" evidence="1">
    <location>
        <begin position="782"/>
        <end position="793"/>
    </location>
</feature>
<dbReference type="PANTHER" id="PTHR33096">
    <property type="entry name" value="CXC2 DOMAIN-CONTAINING PROTEIN"/>
    <property type="match status" value="1"/>
</dbReference>
<evidence type="ECO:0000313" key="3">
    <source>
        <dbReference type="Proteomes" id="UP001164743"/>
    </source>
</evidence>
<feature type="region of interest" description="Disordered" evidence="1">
    <location>
        <begin position="260"/>
        <end position="309"/>
    </location>
</feature>